<dbReference type="PROSITE" id="PS51257">
    <property type="entry name" value="PROKAR_LIPOPROTEIN"/>
    <property type="match status" value="1"/>
</dbReference>
<dbReference type="Gene3D" id="3.40.50.1820">
    <property type="entry name" value="alpha/beta hydrolase"/>
    <property type="match status" value="1"/>
</dbReference>
<name>A0A927WDH6_SELRU</name>
<dbReference type="InterPro" id="IPR002018">
    <property type="entry name" value="CarbesteraseB"/>
</dbReference>
<dbReference type="Proteomes" id="UP000772151">
    <property type="component" value="Unassembled WGS sequence"/>
</dbReference>
<accession>A0A927WDH6</accession>
<dbReference type="GO" id="GO:0005886">
    <property type="term" value="C:plasma membrane"/>
    <property type="evidence" value="ECO:0007669"/>
    <property type="project" value="TreeGrafter"/>
</dbReference>
<dbReference type="GO" id="GO:0003990">
    <property type="term" value="F:acetylcholinesterase activity"/>
    <property type="evidence" value="ECO:0007669"/>
    <property type="project" value="TreeGrafter"/>
</dbReference>
<dbReference type="SUPFAM" id="SSF53474">
    <property type="entry name" value="alpha/beta-Hydrolases"/>
    <property type="match status" value="1"/>
</dbReference>
<gene>
    <name evidence="5" type="ORF">E7203_04230</name>
</gene>
<dbReference type="PANTHER" id="PTHR43918">
    <property type="entry name" value="ACETYLCHOLINESTERASE"/>
    <property type="match status" value="1"/>
</dbReference>
<dbReference type="GO" id="GO:0005615">
    <property type="term" value="C:extracellular space"/>
    <property type="evidence" value="ECO:0007669"/>
    <property type="project" value="TreeGrafter"/>
</dbReference>
<evidence type="ECO:0000313" key="6">
    <source>
        <dbReference type="Proteomes" id="UP000772151"/>
    </source>
</evidence>
<dbReference type="EC" id="3.1.1.-" evidence="3"/>
<dbReference type="PROSITE" id="PS00122">
    <property type="entry name" value="CARBOXYLESTERASE_B_1"/>
    <property type="match status" value="1"/>
</dbReference>
<organism evidence="5 6">
    <name type="scientific">Selenomonas ruminantium</name>
    <dbReference type="NCBI Taxonomy" id="971"/>
    <lineage>
        <taxon>Bacteria</taxon>
        <taxon>Bacillati</taxon>
        <taxon>Bacillota</taxon>
        <taxon>Negativicutes</taxon>
        <taxon>Selenomonadales</taxon>
        <taxon>Selenomonadaceae</taxon>
        <taxon>Selenomonas</taxon>
    </lineage>
</organism>
<dbReference type="PANTHER" id="PTHR43918:SF4">
    <property type="entry name" value="CARBOXYLIC ESTER HYDROLASE"/>
    <property type="match status" value="1"/>
</dbReference>
<evidence type="ECO:0000313" key="5">
    <source>
        <dbReference type="EMBL" id="MBE6084662.1"/>
    </source>
</evidence>
<dbReference type="GO" id="GO:0006581">
    <property type="term" value="P:acetylcholine catabolic process"/>
    <property type="evidence" value="ECO:0007669"/>
    <property type="project" value="TreeGrafter"/>
</dbReference>
<proteinExistence type="inferred from homology"/>
<dbReference type="GO" id="GO:0019695">
    <property type="term" value="P:choline metabolic process"/>
    <property type="evidence" value="ECO:0007669"/>
    <property type="project" value="TreeGrafter"/>
</dbReference>
<reference evidence="5" key="1">
    <citation type="submission" date="2019-04" db="EMBL/GenBank/DDBJ databases">
        <title>Evolution of Biomass-Degrading Anaerobic Consortia Revealed by Metagenomics.</title>
        <authorList>
            <person name="Peng X."/>
        </authorList>
    </citation>
    <scope>NUCLEOTIDE SEQUENCE</scope>
    <source>
        <strain evidence="5">SIG242</strain>
    </source>
</reference>
<dbReference type="InterPro" id="IPR029058">
    <property type="entry name" value="AB_hydrolase_fold"/>
</dbReference>
<comment type="similarity">
    <text evidence="1 3">Belongs to the type-B carboxylesterase/lipase family.</text>
</comment>
<dbReference type="Pfam" id="PF00135">
    <property type="entry name" value="COesterase"/>
    <property type="match status" value="1"/>
</dbReference>
<evidence type="ECO:0000256" key="3">
    <source>
        <dbReference type="RuleBase" id="RU361235"/>
    </source>
</evidence>
<sequence>MGKRKGGRNMNISGKVSGFFGAALMAFSFAACLCTFGYGSAAENAKMLSEAQAVMRAQYGENKRISAGSYDQSLAVKCVNGTFVGRKNEGVIAYKGIPFVGRQPVGELRWKAPVDVVPDDGVYEAYYNGKAPVQNEGLYETASLYVQGEDCLYLNVWKAAEASAKKKPVMVWIHGGAYEMGGTVDPTYELHNFVKENPDVIAVSIEYRLGVFGFFHLSHLPDGKDYPDAQNLGLMDQVMALKWVHENIAGFGGDPENVTIFGESAGGSVCQLPLIQGSHKYFQKVIAQSGGIVFTRSTEQAVGCTNELMEILGCKTVADLQKVDVQKLVKEATVLGLRVMPERDGIYLPLDPYEEYANGAAKDIDFLQGCNKDEMNYFMVSSGGIEPFMDFYGKRWAKSSTQITDKEKALVESFCKDIKGERYEPLCRLYDQIWFIAPLFRLSENQTKAGGKSYTYYFTVEASVPLMKSGHAVELASVLKHPEQTLETGRAFDETFAKTMRRMWVQFAKTGNPSLSAKDSPDGKAHEWPLYDLKNKRIMVFDEFNIHPEKESQRKILDWERTYFLTKYFCL</sequence>
<evidence type="ECO:0000256" key="1">
    <source>
        <dbReference type="ARBA" id="ARBA00005964"/>
    </source>
</evidence>
<keyword evidence="2 3" id="KW-0378">Hydrolase</keyword>
<dbReference type="EMBL" id="SVCA01000002">
    <property type="protein sequence ID" value="MBE6084662.1"/>
    <property type="molecule type" value="Genomic_DNA"/>
</dbReference>
<comment type="caution">
    <text evidence="5">The sequence shown here is derived from an EMBL/GenBank/DDBJ whole genome shotgun (WGS) entry which is preliminary data.</text>
</comment>
<evidence type="ECO:0000259" key="4">
    <source>
        <dbReference type="Pfam" id="PF00135"/>
    </source>
</evidence>
<dbReference type="InterPro" id="IPR019826">
    <property type="entry name" value="Carboxylesterase_B_AS"/>
</dbReference>
<dbReference type="InterPro" id="IPR050654">
    <property type="entry name" value="AChE-related_enzymes"/>
</dbReference>
<protein>
    <recommendedName>
        <fullName evidence="3">Carboxylic ester hydrolase</fullName>
        <ecNumber evidence="3">3.1.1.-</ecNumber>
    </recommendedName>
</protein>
<feature type="domain" description="Carboxylesterase type B" evidence="4">
    <location>
        <begin position="76"/>
        <end position="543"/>
    </location>
</feature>
<evidence type="ECO:0000256" key="2">
    <source>
        <dbReference type="ARBA" id="ARBA00022801"/>
    </source>
</evidence>
<dbReference type="AlphaFoldDB" id="A0A927WDH6"/>